<dbReference type="RefSeq" id="WP_008677765.1">
    <property type="nucleotide sequence ID" value="NZ_ANOH01000159.1"/>
</dbReference>
<protein>
    <submittedName>
        <fullName evidence="2">Secreted protein</fullName>
    </submittedName>
</protein>
<dbReference type="EMBL" id="ANOH01000159">
    <property type="protein sequence ID" value="EMI56262.1"/>
    <property type="molecule type" value="Genomic_DNA"/>
</dbReference>
<reference evidence="2 3" key="1">
    <citation type="journal article" date="2013" name="Mar. Genomics">
        <title>Expression of sulfatases in Rhodopirellula baltica and the diversity of sulfatases in the genus Rhodopirellula.</title>
        <authorList>
            <person name="Wegner C.E."/>
            <person name="Richter-Heitmann T."/>
            <person name="Klindworth A."/>
            <person name="Klockow C."/>
            <person name="Richter M."/>
            <person name="Achstetter T."/>
            <person name="Glockner F.O."/>
            <person name="Harder J."/>
        </authorList>
    </citation>
    <scope>NUCLEOTIDE SEQUENCE [LARGE SCALE GENOMIC DNA]</scope>
    <source>
        <strain evidence="2 3">SM41</strain>
    </source>
</reference>
<dbReference type="OrthoDB" id="286973at2"/>
<dbReference type="Proteomes" id="UP000011885">
    <property type="component" value="Unassembled WGS sequence"/>
</dbReference>
<evidence type="ECO:0000313" key="3">
    <source>
        <dbReference type="Proteomes" id="UP000011885"/>
    </source>
</evidence>
<dbReference type="AlphaFoldDB" id="M5U484"/>
<proteinExistence type="predicted"/>
<keyword evidence="3" id="KW-1185">Reference proteome</keyword>
<evidence type="ECO:0000256" key="1">
    <source>
        <dbReference type="SAM" id="SignalP"/>
    </source>
</evidence>
<comment type="caution">
    <text evidence="2">The sequence shown here is derived from an EMBL/GenBank/DDBJ whole genome shotgun (WGS) entry which is preliminary data.</text>
</comment>
<name>M5U484_9BACT</name>
<organism evidence="2 3">
    <name type="scientific">Rhodopirellula sallentina SM41</name>
    <dbReference type="NCBI Taxonomy" id="1263870"/>
    <lineage>
        <taxon>Bacteria</taxon>
        <taxon>Pseudomonadati</taxon>
        <taxon>Planctomycetota</taxon>
        <taxon>Planctomycetia</taxon>
        <taxon>Pirellulales</taxon>
        <taxon>Pirellulaceae</taxon>
        <taxon>Rhodopirellula</taxon>
    </lineage>
</organism>
<evidence type="ECO:0000313" key="2">
    <source>
        <dbReference type="EMBL" id="EMI56262.1"/>
    </source>
</evidence>
<dbReference type="PATRIC" id="fig|1263870.3.peg.2460"/>
<dbReference type="PROSITE" id="PS51257">
    <property type="entry name" value="PROKAR_LIPOPROTEIN"/>
    <property type="match status" value="1"/>
</dbReference>
<gene>
    <name evidence="2" type="ORF">RSSM_02312</name>
</gene>
<accession>M5U484</accession>
<feature type="signal peptide" evidence="1">
    <location>
        <begin position="1"/>
        <end position="22"/>
    </location>
</feature>
<keyword evidence="1" id="KW-0732">Signal</keyword>
<sequence length="248" mass="28491">MTRVFALVAAAVVTLSCTSAEAQVFNRFDSYQRFTSDFDRHRNDRHRDDRRHDDRYRVRYSGGHHDAPIHQCSVAELDRLADQLADVARHLHDDAYQLSRGYERTHAIIGTVSKLERLQEHMHRMLHDAANSRYASSSLVSHVASDMNSARSLMLSLHTELSRQGYHGACPQDLVAIQHMQRVITGEALPLLQRMELTLYGSTHHDVQPSRHDVHASSRYPVEPRRTVKYPTRRTTTRLSLPGFSIQF</sequence>
<feature type="chain" id="PRO_5004072866" evidence="1">
    <location>
        <begin position="23"/>
        <end position="248"/>
    </location>
</feature>